<evidence type="ECO:0000313" key="3">
    <source>
        <dbReference type="Proteomes" id="UP000652761"/>
    </source>
</evidence>
<dbReference type="EMBL" id="NMUH01000523">
    <property type="protein sequence ID" value="MQL80752.1"/>
    <property type="molecule type" value="Genomic_DNA"/>
</dbReference>
<accession>A0A843U5Z0</accession>
<feature type="region of interest" description="Disordered" evidence="1">
    <location>
        <begin position="262"/>
        <end position="293"/>
    </location>
</feature>
<comment type="caution">
    <text evidence="2">The sequence shown here is derived from an EMBL/GenBank/DDBJ whole genome shotgun (WGS) entry which is preliminary data.</text>
</comment>
<reference evidence="2" key="1">
    <citation type="submission" date="2017-07" db="EMBL/GenBank/DDBJ databases">
        <title>Taro Niue Genome Assembly and Annotation.</title>
        <authorList>
            <person name="Atibalentja N."/>
            <person name="Keating K."/>
            <person name="Fields C.J."/>
        </authorList>
    </citation>
    <scope>NUCLEOTIDE SEQUENCE</scope>
    <source>
        <strain evidence="2">Niue_2</strain>
        <tissue evidence="2">Leaf</tissue>
    </source>
</reference>
<evidence type="ECO:0000256" key="1">
    <source>
        <dbReference type="SAM" id="MobiDB-lite"/>
    </source>
</evidence>
<feature type="compositionally biased region" description="Low complexity" evidence="1">
    <location>
        <begin position="25"/>
        <end position="34"/>
    </location>
</feature>
<protein>
    <submittedName>
        <fullName evidence="2">Uncharacterized protein</fullName>
    </submittedName>
</protein>
<dbReference type="PANTHER" id="PTHR34064">
    <property type="entry name" value="OS04G0672300 PROTEIN"/>
    <property type="match status" value="1"/>
</dbReference>
<dbReference type="Proteomes" id="UP000652761">
    <property type="component" value="Unassembled WGS sequence"/>
</dbReference>
<feature type="compositionally biased region" description="Basic and acidic residues" evidence="1">
    <location>
        <begin position="1"/>
        <end position="23"/>
    </location>
</feature>
<proteinExistence type="predicted"/>
<dbReference type="PANTHER" id="PTHR34064:SF3">
    <property type="entry name" value="OS04G0672300 PROTEIN"/>
    <property type="match status" value="1"/>
</dbReference>
<gene>
    <name evidence="2" type="ORF">Taro_013189</name>
</gene>
<evidence type="ECO:0000313" key="2">
    <source>
        <dbReference type="EMBL" id="MQL80752.1"/>
    </source>
</evidence>
<name>A0A843U5Z0_COLES</name>
<dbReference type="AlphaFoldDB" id="A0A843U5Z0"/>
<dbReference type="OrthoDB" id="1928523at2759"/>
<sequence>MANFEKKEGNPKRPRSKFRDKQRSRSALSLSPPSGCEPTCPPLAGSCRRQQQLRRPGNCRPHQTARPQFVGDRRKRGQWQQPAKNTTKKWGYPWEAQERGDEGEVLHCRWKFSPPASVFSPCSERFLLWSPFYTLDARIGGICRWVMFTWGRSGPDALFPLVVSAFVLKSGERRRKEGSFNGSECPSLELFARLGYCWKGEQMLRHFARQVRLATVVATWSCLTAHFWAVEEEVGDSPLSQNALEKVASVVLDIDNLTQPSEKCSGSPKMTKALSRKGSCRMERRGNEEQEADDASKKFVVKVVSSQLDLSKQPSITSKALVTVNSTVNSPSLADAGDGRNKRFSRLSTIHPRKILLLFATICLFKQQLTCITAPVSEVLLMSSAAALVFESSAAPEH</sequence>
<keyword evidence="3" id="KW-1185">Reference proteome</keyword>
<feature type="region of interest" description="Disordered" evidence="1">
    <location>
        <begin position="1"/>
        <end position="87"/>
    </location>
</feature>
<organism evidence="2 3">
    <name type="scientific">Colocasia esculenta</name>
    <name type="common">Wild taro</name>
    <name type="synonym">Arum esculentum</name>
    <dbReference type="NCBI Taxonomy" id="4460"/>
    <lineage>
        <taxon>Eukaryota</taxon>
        <taxon>Viridiplantae</taxon>
        <taxon>Streptophyta</taxon>
        <taxon>Embryophyta</taxon>
        <taxon>Tracheophyta</taxon>
        <taxon>Spermatophyta</taxon>
        <taxon>Magnoliopsida</taxon>
        <taxon>Liliopsida</taxon>
        <taxon>Araceae</taxon>
        <taxon>Aroideae</taxon>
        <taxon>Colocasieae</taxon>
        <taxon>Colocasia</taxon>
    </lineage>
</organism>